<evidence type="ECO:0000256" key="5">
    <source>
        <dbReference type="ARBA" id="ARBA00022963"/>
    </source>
</evidence>
<evidence type="ECO:0000256" key="9">
    <source>
        <dbReference type="PROSITE-ProRule" id="PRU01161"/>
    </source>
</evidence>
<dbReference type="CDD" id="cd00038">
    <property type="entry name" value="CAP_ED"/>
    <property type="match status" value="1"/>
</dbReference>
<comment type="subcellular location">
    <subcellularLocation>
        <location evidence="1">Membrane</location>
    </subcellularLocation>
</comment>
<gene>
    <name evidence="12" type="ORF">RQP53_05265</name>
</gene>
<dbReference type="InterPro" id="IPR014710">
    <property type="entry name" value="RmlC-like_jellyroll"/>
</dbReference>
<dbReference type="PANTHER" id="PTHR14226:SF29">
    <property type="entry name" value="NEUROPATHY TARGET ESTERASE SWS"/>
    <property type="match status" value="1"/>
</dbReference>
<name>A0ABU3P7W9_9BURK</name>
<comment type="caution">
    <text evidence="12">The sequence shown here is derived from an EMBL/GenBank/DDBJ whole genome shotgun (WGS) entry which is preliminary data.</text>
</comment>
<reference evidence="12" key="1">
    <citation type="submission" date="2023-09" db="EMBL/GenBank/DDBJ databases">
        <title>Paucibacter sp. APW11 Genome sequencing and assembly.</title>
        <authorList>
            <person name="Kim I."/>
        </authorList>
    </citation>
    <scope>NUCLEOTIDE SEQUENCE</scope>
    <source>
        <strain evidence="12">APW11</strain>
    </source>
</reference>
<evidence type="ECO:0000256" key="2">
    <source>
        <dbReference type="ARBA" id="ARBA00006636"/>
    </source>
</evidence>
<feature type="active site" description="Nucleophile" evidence="9">
    <location>
        <position position="362"/>
    </location>
</feature>
<keyword evidence="8" id="KW-0472">Membrane</keyword>
<dbReference type="Pfam" id="PF24179">
    <property type="entry name" value="NTE_Ploop"/>
    <property type="match status" value="1"/>
</dbReference>
<dbReference type="CDD" id="cd07205">
    <property type="entry name" value="Pat_PNPLA6_PNPLA7_NTE1_like"/>
    <property type="match status" value="1"/>
</dbReference>
<feature type="short sequence motif" description="DGA/G" evidence="9">
    <location>
        <begin position="473"/>
        <end position="475"/>
    </location>
</feature>
<dbReference type="SUPFAM" id="SSF52151">
    <property type="entry name" value="FabD/lysophospholipase-like"/>
    <property type="match status" value="1"/>
</dbReference>
<dbReference type="InterPro" id="IPR002641">
    <property type="entry name" value="PNPLA_dom"/>
</dbReference>
<evidence type="ECO:0000256" key="6">
    <source>
        <dbReference type="ARBA" id="ARBA00022989"/>
    </source>
</evidence>
<evidence type="ECO:0000313" key="13">
    <source>
        <dbReference type="Proteomes" id="UP001246372"/>
    </source>
</evidence>
<evidence type="ECO:0000256" key="3">
    <source>
        <dbReference type="ARBA" id="ARBA00022692"/>
    </source>
</evidence>
<keyword evidence="3" id="KW-0812">Transmembrane</keyword>
<dbReference type="Gene3D" id="2.60.120.10">
    <property type="entry name" value="Jelly Rolls"/>
    <property type="match status" value="1"/>
</dbReference>
<dbReference type="SMART" id="SM00100">
    <property type="entry name" value="cNMP"/>
    <property type="match status" value="1"/>
</dbReference>
<evidence type="ECO:0000256" key="4">
    <source>
        <dbReference type="ARBA" id="ARBA00022801"/>
    </source>
</evidence>
<evidence type="ECO:0000256" key="7">
    <source>
        <dbReference type="ARBA" id="ARBA00023098"/>
    </source>
</evidence>
<keyword evidence="4 9" id="KW-0378">Hydrolase</keyword>
<dbReference type="PROSITE" id="PS51635">
    <property type="entry name" value="PNPLA"/>
    <property type="match status" value="1"/>
</dbReference>
<evidence type="ECO:0000256" key="1">
    <source>
        <dbReference type="ARBA" id="ARBA00004370"/>
    </source>
</evidence>
<dbReference type="EMBL" id="JAVXZY010000001">
    <property type="protein sequence ID" value="MDT8998676.1"/>
    <property type="molecule type" value="Genomic_DNA"/>
</dbReference>
<dbReference type="InterPro" id="IPR000595">
    <property type="entry name" value="cNMP-bd_dom"/>
</dbReference>
<dbReference type="PROSITE" id="PS50042">
    <property type="entry name" value="CNMP_BINDING_3"/>
    <property type="match status" value="1"/>
</dbReference>
<dbReference type="PROSITE" id="PS01237">
    <property type="entry name" value="UPF0028"/>
    <property type="match status" value="1"/>
</dbReference>
<dbReference type="Proteomes" id="UP001246372">
    <property type="component" value="Unassembled WGS sequence"/>
</dbReference>
<dbReference type="Pfam" id="PF01734">
    <property type="entry name" value="Patatin"/>
    <property type="match status" value="1"/>
</dbReference>
<evidence type="ECO:0000259" key="10">
    <source>
        <dbReference type="PROSITE" id="PS50042"/>
    </source>
</evidence>
<feature type="short sequence motif" description="GXGXXG" evidence="9">
    <location>
        <begin position="333"/>
        <end position="338"/>
    </location>
</feature>
<dbReference type="InterPro" id="IPR018490">
    <property type="entry name" value="cNMP-bd_dom_sf"/>
</dbReference>
<dbReference type="SUPFAM" id="SSF51206">
    <property type="entry name" value="cAMP-binding domain-like"/>
    <property type="match status" value="1"/>
</dbReference>
<dbReference type="Pfam" id="PF00027">
    <property type="entry name" value="cNMP_binding"/>
    <property type="match status" value="1"/>
</dbReference>
<comment type="similarity">
    <text evidence="2">Belongs to the NTE family.</text>
</comment>
<accession>A0ABU3P7W9</accession>
<feature type="domain" description="PNPLA" evidence="11">
    <location>
        <begin position="329"/>
        <end position="486"/>
    </location>
</feature>
<keyword evidence="6" id="KW-1133">Transmembrane helix</keyword>
<dbReference type="PANTHER" id="PTHR14226">
    <property type="entry name" value="NEUROPATHY TARGET ESTERASE/SWISS CHEESE D.MELANOGASTER"/>
    <property type="match status" value="1"/>
</dbReference>
<feature type="domain" description="Cyclic nucleotide-binding" evidence="10">
    <location>
        <begin position="20"/>
        <end position="123"/>
    </location>
</feature>
<protein>
    <submittedName>
        <fullName evidence="12">Patatin-like phospholipase family protein</fullName>
    </submittedName>
</protein>
<organism evidence="12 13">
    <name type="scientific">Roseateles aquae</name>
    <dbReference type="NCBI Taxonomy" id="3077235"/>
    <lineage>
        <taxon>Bacteria</taxon>
        <taxon>Pseudomonadati</taxon>
        <taxon>Pseudomonadota</taxon>
        <taxon>Betaproteobacteria</taxon>
        <taxon>Burkholderiales</taxon>
        <taxon>Sphaerotilaceae</taxon>
        <taxon>Roseateles</taxon>
    </lineage>
</organism>
<dbReference type="Gene3D" id="3.40.1090.10">
    <property type="entry name" value="Cytosolic phospholipase A2 catalytic domain"/>
    <property type="match status" value="2"/>
</dbReference>
<evidence type="ECO:0000256" key="8">
    <source>
        <dbReference type="ARBA" id="ARBA00023136"/>
    </source>
</evidence>
<dbReference type="InterPro" id="IPR016035">
    <property type="entry name" value="Acyl_Trfase/lysoPLipase"/>
</dbReference>
<keyword evidence="5 9" id="KW-0442">Lipid degradation</keyword>
<keyword evidence="7 9" id="KW-0443">Lipid metabolism</keyword>
<proteinExistence type="inferred from homology"/>
<sequence length="609" mass="66615">MDQPQRVRDRSADALRASAVFGSLPEPVIAELTELMSWRHVHGGETVIVEGAESDSIIFVISGALRVSRRDRDGSLLLYNQIHPGQSIGELGMILQQPRAQDVSAIRDSTLALLDRQAYETLLLRHPLELSRVFMRAVYDRLRHGSEVQEQRLAQTFVLVPLHEGAGAGALAAALVNAFVHNQGMDPRRVGHLAVEPHGGRTVLNGELLDGTDTRALEDSHEMLVYEAEERDSAWTRYAFRQADQVIFVASAGSSSGLGEIEALLRQEPGFAFKRKHLVLMHPPGAAQPEHPAAWLHGRELERIYPLRQHSQADAEHLARFLTSSAVGIVLGGGGARGFAHLGVLKALNECHIPVDLIGGNSMGALIGAQLACGHGLDQILEQTRRFASGGERLTLPLVSLVGGRRVERDLRRLFGEQLIEQLWRPFFAAACNLSRGNTTVQDQGLLWRAVLASNSPAGLLPPVLQGGELLVDGAILENVPVQPMRMRLGTPLERRRGNGKIIAIDVDVRAHLRADAELQRLTPWSTLRAKLRANAPASPGLANILYSAGHIGGSSQRGRTIAQADLYLEPPVAEFALMAYQRGADIAEIGYRYAMEKIAQWDRQKMLP</sequence>
<dbReference type="RefSeq" id="WP_315649146.1">
    <property type="nucleotide sequence ID" value="NZ_JAVXZY010000001.1"/>
</dbReference>
<feature type="active site" description="Proton acceptor" evidence="9">
    <location>
        <position position="473"/>
    </location>
</feature>
<dbReference type="InterPro" id="IPR001423">
    <property type="entry name" value="LysoPLipase_patatin_CS"/>
</dbReference>
<feature type="short sequence motif" description="GXSXG" evidence="9">
    <location>
        <begin position="360"/>
        <end position="364"/>
    </location>
</feature>
<dbReference type="InterPro" id="IPR056556">
    <property type="entry name" value="NTE1_P-loop_dom"/>
</dbReference>
<keyword evidence="13" id="KW-1185">Reference proteome</keyword>
<evidence type="ECO:0000313" key="12">
    <source>
        <dbReference type="EMBL" id="MDT8998676.1"/>
    </source>
</evidence>
<evidence type="ECO:0000259" key="11">
    <source>
        <dbReference type="PROSITE" id="PS51635"/>
    </source>
</evidence>
<dbReference type="InterPro" id="IPR050301">
    <property type="entry name" value="NTE"/>
</dbReference>